<dbReference type="InterPro" id="IPR007110">
    <property type="entry name" value="Ig-like_dom"/>
</dbReference>
<keyword evidence="2 4" id="KW-0472">Membrane</keyword>
<proteinExistence type="predicted"/>
<evidence type="ECO:0000256" key="1">
    <source>
        <dbReference type="ARBA" id="ARBA00004167"/>
    </source>
</evidence>
<dbReference type="SMART" id="SM00407">
    <property type="entry name" value="IGc1"/>
    <property type="match status" value="1"/>
</dbReference>
<dbReference type="AlphaFoldDB" id="A0A8J7TIL6"/>
<protein>
    <submittedName>
        <fullName evidence="6">IGSF5 protein</fullName>
    </submittedName>
</protein>
<dbReference type="InterPro" id="IPR036179">
    <property type="entry name" value="Ig-like_dom_sf"/>
</dbReference>
<reference evidence="6" key="1">
    <citation type="journal article" date="2021" name="Cell">
        <title>Tracing the genetic footprints of vertebrate landing in non-teleost ray-finned fishes.</title>
        <authorList>
            <person name="Bi X."/>
            <person name="Wang K."/>
            <person name="Yang L."/>
            <person name="Pan H."/>
            <person name="Jiang H."/>
            <person name="Wei Q."/>
            <person name="Fang M."/>
            <person name="Yu H."/>
            <person name="Zhu C."/>
            <person name="Cai Y."/>
            <person name="He Y."/>
            <person name="Gan X."/>
            <person name="Zeng H."/>
            <person name="Yu D."/>
            <person name="Zhu Y."/>
            <person name="Jiang H."/>
            <person name="Qiu Q."/>
            <person name="Yang H."/>
            <person name="Zhang Y.E."/>
            <person name="Wang W."/>
            <person name="Zhu M."/>
            <person name="He S."/>
            <person name="Zhang G."/>
        </authorList>
    </citation>
    <scope>NUCLEOTIDE SEQUENCE</scope>
    <source>
        <strain evidence="6">Allg_001</strain>
    </source>
</reference>
<feature type="non-terminal residue" evidence="6">
    <location>
        <position position="251"/>
    </location>
</feature>
<evidence type="ECO:0000259" key="5">
    <source>
        <dbReference type="PROSITE" id="PS50835"/>
    </source>
</evidence>
<dbReference type="Proteomes" id="UP000736164">
    <property type="component" value="Unassembled WGS sequence"/>
</dbReference>
<dbReference type="SMART" id="SM00409">
    <property type="entry name" value="IG"/>
    <property type="match status" value="1"/>
</dbReference>
<accession>A0A8J7TIL6</accession>
<sequence length="251" mass="27291">GAARLIQGPQDATVLLSRTARFNCTVSKDWLVLIWALKDVPMLTIVAQVGPVGVSGRYDVQNYTTLDTFTSEFIIHNVSRQDSGPLTCGLQNVGNKDANLSVEVPGRLEILNNSLEVQWNQSATVLCRARGWYPCPGMAWMLDGSPADPGGYSTESSIDDTGLYVSTSTLHITPTHNLTVECQASIPVLHVPLRVNASLVVTEVLFPAPGQPRIDRTVLIAVTVSVSAAILLVLLVILIVFCCKRKRRPRE</sequence>
<keyword evidence="4" id="KW-0812">Transmembrane</keyword>
<evidence type="ECO:0000256" key="4">
    <source>
        <dbReference type="SAM" id="Phobius"/>
    </source>
</evidence>
<dbReference type="PANTHER" id="PTHR44991:SF1">
    <property type="entry name" value="IMMUNOGLOBULIN SUPERFAMILY MEMBER 5"/>
    <property type="match status" value="1"/>
</dbReference>
<evidence type="ECO:0000313" key="6">
    <source>
        <dbReference type="EMBL" id="MBN3324919.1"/>
    </source>
</evidence>
<name>A0A8J7TIL6_ATRSP</name>
<dbReference type="InterPro" id="IPR003597">
    <property type="entry name" value="Ig_C1-set"/>
</dbReference>
<dbReference type="InterPro" id="IPR013162">
    <property type="entry name" value="CD80_C2-set"/>
</dbReference>
<organism evidence="6 7">
    <name type="scientific">Atractosteus spatula</name>
    <name type="common">Alligator gar</name>
    <name type="synonym">Lepisosteus spatula</name>
    <dbReference type="NCBI Taxonomy" id="7917"/>
    <lineage>
        <taxon>Eukaryota</taxon>
        <taxon>Metazoa</taxon>
        <taxon>Chordata</taxon>
        <taxon>Craniata</taxon>
        <taxon>Vertebrata</taxon>
        <taxon>Euteleostomi</taxon>
        <taxon>Actinopterygii</taxon>
        <taxon>Neopterygii</taxon>
        <taxon>Holostei</taxon>
        <taxon>Semionotiformes</taxon>
        <taxon>Lepisosteidae</taxon>
        <taxon>Atractosteus</taxon>
    </lineage>
</organism>
<dbReference type="EMBL" id="JAAWVO010073544">
    <property type="protein sequence ID" value="MBN3324919.1"/>
    <property type="molecule type" value="Genomic_DNA"/>
</dbReference>
<feature type="non-terminal residue" evidence="6">
    <location>
        <position position="1"/>
    </location>
</feature>
<dbReference type="Pfam" id="PF08205">
    <property type="entry name" value="C2-set_2"/>
    <property type="match status" value="1"/>
</dbReference>
<keyword evidence="3" id="KW-1015">Disulfide bond</keyword>
<gene>
    <name evidence="6" type="primary">Igsf5</name>
    <name evidence="6" type="ORF">GTO95_0015153</name>
</gene>
<evidence type="ECO:0000256" key="3">
    <source>
        <dbReference type="ARBA" id="ARBA00023157"/>
    </source>
</evidence>
<dbReference type="SUPFAM" id="SSF48726">
    <property type="entry name" value="Immunoglobulin"/>
    <property type="match status" value="2"/>
</dbReference>
<dbReference type="InterPro" id="IPR013783">
    <property type="entry name" value="Ig-like_fold"/>
</dbReference>
<evidence type="ECO:0000313" key="7">
    <source>
        <dbReference type="Proteomes" id="UP000736164"/>
    </source>
</evidence>
<comment type="subcellular location">
    <subcellularLocation>
        <location evidence="1">Membrane</location>
        <topology evidence="1">Single-pass membrane protein</topology>
    </subcellularLocation>
</comment>
<dbReference type="GO" id="GO:0016020">
    <property type="term" value="C:membrane"/>
    <property type="evidence" value="ECO:0007669"/>
    <property type="project" value="UniProtKB-SubCell"/>
</dbReference>
<feature type="transmembrane region" description="Helical" evidence="4">
    <location>
        <begin position="218"/>
        <end position="243"/>
    </location>
</feature>
<keyword evidence="7" id="KW-1185">Reference proteome</keyword>
<dbReference type="PROSITE" id="PS50835">
    <property type="entry name" value="IG_LIKE"/>
    <property type="match status" value="1"/>
</dbReference>
<keyword evidence="4" id="KW-1133">Transmembrane helix</keyword>
<dbReference type="Gene3D" id="2.60.40.10">
    <property type="entry name" value="Immunoglobulins"/>
    <property type="match status" value="2"/>
</dbReference>
<dbReference type="PANTHER" id="PTHR44991">
    <property type="entry name" value="IMMUNOGLOBULIN SUPERFAMILY MEMBER 5"/>
    <property type="match status" value="1"/>
</dbReference>
<comment type="caution">
    <text evidence="6">The sequence shown here is derived from an EMBL/GenBank/DDBJ whole genome shotgun (WGS) entry which is preliminary data.</text>
</comment>
<dbReference type="InterPro" id="IPR003599">
    <property type="entry name" value="Ig_sub"/>
</dbReference>
<evidence type="ECO:0000256" key="2">
    <source>
        <dbReference type="ARBA" id="ARBA00023136"/>
    </source>
</evidence>
<feature type="domain" description="Ig-like" evidence="5">
    <location>
        <begin position="105"/>
        <end position="185"/>
    </location>
</feature>